<accession>A0A1G6HWX6</accession>
<name>A0A1G6HWX6_9ACTN</name>
<dbReference type="RefSeq" id="WP_091362372.1">
    <property type="nucleotide sequence ID" value="NZ_FMZF01000001.1"/>
</dbReference>
<organism evidence="1 2">
    <name type="scientific">Geodermatophilus telluris</name>
    <dbReference type="NCBI Taxonomy" id="1190417"/>
    <lineage>
        <taxon>Bacteria</taxon>
        <taxon>Bacillati</taxon>
        <taxon>Actinomycetota</taxon>
        <taxon>Actinomycetes</taxon>
        <taxon>Geodermatophilales</taxon>
        <taxon>Geodermatophilaceae</taxon>
        <taxon>Geodermatophilus</taxon>
    </lineage>
</organism>
<gene>
    <name evidence="1" type="ORF">SAMN05660690_0073</name>
</gene>
<proteinExistence type="predicted"/>
<protein>
    <submittedName>
        <fullName evidence="1">Uncharacterized protein</fullName>
    </submittedName>
</protein>
<dbReference type="STRING" id="1190417.SAMN05660690_0073"/>
<reference evidence="2" key="1">
    <citation type="submission" date="2016-10" db="EMBL/GenBank/DDBJ databases">
        <authorList>
            <person name="Varghese N."/>
            <person name="Submissions S."/>
        </authorList>
    </citation>
    <scope>NUCLEOTIDE SEQUENCE [LARGE SCALE GENOMIC DNA]</scope>
    <source>
        <strain evidence="2">DSM 45421</strain>
    </source>
</reference>
<keyword evidence="2" id="KW-1185">Reference proteome</keyword>
<dbReference type="AlphaFoldDB" id="A0A1G6HWX6"/>
<evidence type="ECO:0000313" key="1">
    <source>
        <dbReference type="EMBL" id="SDB98807.1"/>
    </source>
</evidence>
<dbReference type="OrthoDB" id="3831322at2"/>
<dbReference type="EMBL" id="FMZF01000001">
    <property type="protein sequence ID" value="SDB98807.1"/>
    <property type="molecule type" value="Genomic_DNA"/>
</dbReference>
<evidence type="ECO:0000313" key="2">
    <source>
        <dbReference type="Proteomes" id="UP000199416"/>
    </source>
</evidence>
<dbReference type="Proteomes" id="UP000199416">
    <property type="component" value="Unassembled WGS sequence"/>
</dbReference>
<sequence length="71" mass="7345">MDAQQHWPCPTCGEERVFEQPPCVDGHTADGAECPEWVCTDCGTAFSLGGLQAGLEGVVAAVAGARGRRAA</sequence>